<keyword evidence="3" id="KW-0884">PQQ biosynthesis</keyword>
<dbReference type="AlphaFoldDB" id="A0A9X9WTF2"/>
<dbReference type="Pfam" id="PF05402">
    <property type="entry name" value="PqqD"/>
    <property type="match status" value="1"/>
</dbReference>
<proteinExistence type="predicted"/>
<dbReference type="GO" id="GO:0048038">
    <property type="term" value="F:quinone binding"/>
    <property type="evidence" value="ECO:0007669"/>
    <property type="project" value="InterPro"/>
</dbReference>
<evidence type="ECO:0000256" key="1">
    <source>
        <dbReference type="ARBA" id="ARBA00004886"/>
    </source>
</evidence>
<evidence type="ECO:0000256" key="2">
    <source>
        <dbReference type="ARBA" id="ARBA00011741"/>
    </source>
</evidence>
<accession>A0A9X9WTF2</accession>
<evidence type="ECO:0000313" key="4">
    <source>
        <dbReference type="EMBL" id="MBR0670431.1"/>
    </source>
</evidence>
<name>A0A9X9WTF2_9PROT</name>
<dbReference type="GO" id="GO:0018189">
    <property type="term" value="P:pyrroloquinoline quinone biosynthetic process"/>
    <property type="evidence" value="ECO:0007669"/>
    <property type="project" value="UniProtKB-KW"/>
</dbReference>
<reference evidence="4" key="2">
    <citation type="journal article" date="2021" name="Syst. Appl. Microbiol.">
        <title>Roseomonas hellenica sp. nov., isolated from roots of wild-growing Alkanna tinctoria.</title>
        <authorList>
            <person name="Rat A."/>
            <person name="Naranjo H.D."/>
            <person name="Lebbe L."/>
            <person name="Cnockaert M."/>
            <person name="Krigas N."/>
            <person name="Grigoriadou K."/>
            <person name="Maloupa E."/>
            <person name="Willems A."/>
        </authorList>
    </citation>
    <scope>NUCLEOTIDE SEQUENCE</scope>
    <source>
        <strain evidence="4">LMG 31231</strain>
    </source>
</reference>
<gene>
    <name evidence="4" type="primary">pqqD</name>
    <name evidence="4" type="ORF">GXW76_04540</name>
</gene>
<comment type="caution">
    <text evidence="4">The sequence shown here is derived from an EMBL/GenBank/DDBJ whole genome shotgun (WGS) entry which is preliminary data.</text>
</comment>
<organism evidence="4 5">
    <name type="scientific">Neoroseomonas soli</name>
    <dbReference type="NCBI Taxonomy" id="1081025"/>
    <lineage>
        <taxon>Bacteria</taxon>
        <taxon>Pseudomonadati</taxon>
        <taxon>Pseudomonadota</taxon>
        <taxon>Alphaproteobacteria</taxon>
        <taxon>Acetobacterales</taxon>
        <taxon>Acetobacteraceae</taxon>
        <taxon>Neoroseomonas</taxon>
    </lineage>
</organism>
<dbReference type="NCBIfam" id="TIGR03859">
    <property type="entry name" value="PQQ_PqqD"/>
    <property type="match status" value="1"/>
</dbReference>
<dbReference type="InterPro" id="IPR041881">
    <property type="entry name" value="PqqD_sf"/>
</dbReference>
<dbReference type="RefSeq" id="WP_211860800.1">
    <property type="nucleotide sequence ID" value="NZ_JAAEDM010000007.1"/>
</dbReference>
<evidence type="ECO:0000313" key="5">
    <source>
        <dbReference type="Proteomes" id="UP001138751"/>
    </source>
</evidence>
<comment type="subunit">
    <text evidence="2">Monomer. Interacts with PqqE.</text>
</comment>
<comment type="pathway">
    <text evidence="1">Cofactor biosynthesis; pyrroloquinoline quinone biosynthesis.</text>
</comment>
<sequence length="85" mass="9321">MTPRFAPGVRLHHDQARARWIVMAPERMFVPDETALEVLRLVDGARDVDAIVDALAAKFDAPRDIIATDVRAMLDDLVARGALAG</sequence>
<dbReference type="EMBL" id="JAAEDM010000007">
    <property type="protein sequence ID" value="MBR0670431.1"/>
    <property type="molecule type" value="Genomic_DNA"/>
</dbReference>
<protein>
    <submittedName>
        <fullName evidence="4">Pyrroloquinoline quinone biosynthesis peptide chaperone PqqD</fullName>
    </submittedName>
</protein>
<reference evidence="4" key="1">
    <citation type="submission" date="2020-01" db="EMBL/GenBank/DDBJ databases">
        <authorList>
            <person name="Rat A."/>
        </authorList>
    </citation>
    <scope>NUCLEOTIDE SEQUENCE</scope>
    <source>
        <strain evidence="4">LMG 31231</strain>
    </source>
</reference>
<dbReference type="Proteomes" id="UP001138751">
    <property type="component" value="Unassembled WGS sequence"/>
</dbReference>
<keyword evidence="5" id="KW-1185">Reference proteome</keyword>
<dbReference type="Gene3D" id="1.10.10.1150">
    <property type="entry name" value="Coenzyme PQQ synthesis protein D (PqqD)"/>
    <property type="match status" value="1"/>
</dbReference>
<dbReference type="InterPro" id="IPR008792">
    <property type="entry name" value="PQQD"/>
</dbReference>
<evidence type="ECO:0000256" key="3">
    <source>
        <dbReference type="ARBA" id="ARBA00022905"/>
    </source>
</evidence>
<dbReference type="InterPro" id="IPR022479">
    <property type="entry name" value="PqqD_bac"/>
</dbReference>